<evidence type="ECO:0000256" key="1">
    <source>
        <dbReference type="SAM" id="Phobius"/>
    </source>
</evidence>
<reference evidence="2" key="1">
    <citation type="submission" date="2020-08" db="EMBL/GenBank/DDBJ databases">
        <title>Genome public.</title>
        <authorList>
            <person name="Liu C."/>
            <person name="Sun Q."/>
        </authorList>
    </citation>
    <scope>NUCLEOTIDE SEQUENCE</scope>
    <source>
        <strain evidence="2">NSJ-40</strain>
    </source>
</reference>
<feature type="transmembrane region" description="Helical" evidence="1">
    <location>
        <begin position="124"/>
        <end position="141"/>
    </location>
</feature>
<dbReference type="InterPro" id="IPR008875">
    <property type="entry name" value="TraX"/>
</dbReference>
<feature type="transmembrane region" description="Helical" evidence="1">
    <location>
        <begin position="102"/>
        <end position="119"/>
    </location>
</feature>
<evidence type="ECO:0000313" key="2">
    <source>
        <dbReference type="EMBL" id="MBC8534156.1"/>
    </source>
</evidence>
<dbReference type="AlphaFoldDB" id="A0A926HT65"/>
<feature type="transmembrane region" description="Helical" evidence="1">
    <location>
        <begin position="71"/>
        <end position="90"/>
    </location>
</feature>
<evidence type="ECO:0000313" key="3">
    <source>
        <dbReference type="Proteomes" id="UP000651482"/>
    </source>
</evidence>
<keyword evidence="1" id="KW-0812">Transmembrane</keyword>
<sequence>MILQGCVERSVFCLTGFGLKLLAVAAMFLDHTGAILFPELSVLRVIGRLAFPIYCFLLAEGFYHTSSKPRYALRLFLFAILSEFPFDLAFHRMDAPFQKQNVYFTLLLGLLTVWGCDIVRKRHLLLCLPVGAAGCAAAYLLQSDYRYYGVIFILLFYFFRQNRPLALSAFFTANAGYAFLVKSTLQHAGALAVIPLRLYNGQRGKHLSKWVFYAFYPVHLLLLYFLQRILF</sequence>
<keyword evidence="1" id="KW-1133">Transmembrane helix</keyword>
<protein>
    <recommendedName>
        <fullName evidence="4">TraX protein</fullName>
    </recommendedName>
</protein>
<dbReference type="EMBL" id="JACRSN010000013">
    <property type="protein sequence ID" value="MBC8534156.1"/>
    <property type="molecule type" value="Genomic_DNA"/>
</dbReference>
<evidence type="ECO:0008006" key="4">
    <source>
        <dbReference type="Google" id="ProtNLM"/>
    </source>
</evidence>
<comment type="caution">
    <text evidence="2">The sequence shown here is derived from an EMBL/GenBank/DDBJ whole genome shotgun (WGS) entry which is preliminary data.</text>
</comment>
<feature type="transmembrane region" description="Helical" evidence="1">
    <location>
        <begin position="210"/>
        <end position="226"/>
    </location>
</feature>
<dbReference type="Proteomes" id="UP000651482">
    <property type="component" value="Unassembled WGS sequence"/>
</dbReference>
<dbReference type="Pfam" id="PF05857">
    <property type="entry name" value="TraX"/>
    <property type="match status" value="1"/>
</dbReference>
<accession>A0A926HT65</accession>
<name>A0A926HT65_9FIRM</name>
<organism evidence="2 3">
    <name type="scientific">Yeguia hominis</name>
    <dbReference type="NCBI Taxonomy" id="2763662"/>
    <lineage>
        <taxon>Bacteria</taxon>
        <taxon>Bacillati</taxon>
        <taxon>Bacillota</taxon>
        <taxon>Clostridia</taxon>
        <taxon>Eubacteriales</taxon>
        <taxon>Yeguiaceae</taxon>
        <taxon>Yeguia</taxon>
    </lineage>
</organism>
<feature type="transmembrane region" description="Helical" evidence="1">
    <location>
        <begin position="147"/>
        <end position="163"/>
    </location>
</feature>
<keyword evidence="3" id="KW-1185">Reference proteome</keyword>
<gene>
    <name evidence="2" type="ORF">IAG03_09160</name>
</gene>
<feature type="transmembrane region" description="Helical" evidence="1">
    <location>
        <begin position="12"/>
        <end position="29"/>
    </location>
</feature>
<feature type="transmembrane region" description="Helical" evidence="1">
    <location>
        <begin position="41"/>
        <end position="59"/>
    </location>
</feature>
<keyword evidence="1" id="KW-0472">Membrane</keyword>
<proteinExistence type="predicted"/>